<sequence>MLEPATASSQQQAQRLAFPWMLITDALLERIGFRPGQQVMLSVDHRVGKITLSLDRNYTIAGRPMTQKQIRERGSPRLD</sequence>
<evidence type="ECO:0000313" key="1">
    <source>
        <dbReference type="EMBL" id="CAD6548955.1"/>
    </source>
</evidence>
<reference evidence="1 2" key="1">
    <citation type="submission" date="2020-10" db="EMBL/GenBank/DDBJ databases">
        <authorList>
            <person name="Peeters C."/>
        </authorList>
    </citation>
    <scope>NUCLEOTIDE SEQUENCE [LARGE SCALE GENOMIC DNA]</scope>
    <source>
        <strain evidence="1 2">LMG 28140</strain>
    </source>
</reference>
<protein>
    <recommendedName>
        <fullName evidence="3">AbrB/MazE/SpoVT family DNA-binding domain-containing protein</fullName>
    </recommendedName>
</protein>
<keyword evidence="2" id="KW-1185">Reference proteome</keyword>
<accession>A0ABM8NY48</accession>
<organism evidence="1 2">
    <name type="scientific">Paraburkholderia metrosideri</name>
    <dbReference type="NCBI Taxonomy" id="580937"/>
    <lineage>
        <taxon>Bacteria</taxon>
        <taxon>Pseudomonadati</taxon>
        <taxon>Pseudomonadota</taxon>
        <taxon>Betaproteobacteria</taxon>
        <taxon>Burkholderiales</taxon>
        <taxon>Burkholderiaceae</taxon>
        <taxon>Paraburkholderia</taxon>
    </lineage>
</organism>
<evidence type="ECO:0008006" key="3">
    <source>
        <dbReference type="Google" id="ProtNLM"/>
    </source>
</evidence>
<dbReference type="EMBL" id="CAJHCP010000010">
    <property type="protein sequence ID" value="CAD6548955.1"/>
    <property type="molecule type" value="Genomic_DNA"/>
</dbReference>
<evidence type="ECO:0000313" key="2">
    <source>
        <dbReference type="Proteomes" id="UP000598032"/>
    </source>
</evidence>
<gene>
    <name evidence="1" type="ORF">LMG28140_04686</name>
</gene>
<comment type="caution">
    <text evidence="1">The sequence shown here is derived from an EMBL/GenBank/DDBJ whole genome shotgun (WGS) entry which is preliminary data.</text>
</comment>
<dbReference type="Proteomes" id="UP000598032">
    <property type="component" value="Unassembled WGS sequence"/>
</dbReference>
<name>A0ABM8NY48_9BURK</name>
<proteinExistence type="predicted"/>